<evidence type="ECO:0000313" key="1">
    <source>
        <dbReference type="EMBL" id="MBN2964779.1"/>
    </source>
</evidence>
<accession>A0ABS2WUB4</accession>
<proteinExistence type="predicted"/>
<comment type="caution">
    <text evidence="1">The sequence shown here is derived from an EMBL/GenBank/DDBJ whole genome shotgun (WGS) entry which is preliminary data.</text>
</comment>
<keyword evidence="2" id="KW-1185">Reference proteome</keyword>
<evidence type="ECO:0008006" key="3">
    <source>
        <dbReference type="Google" id="ProtNLM"/>
    </source>
</evidence>
<dbReference type="EMBL" id="JAFHKK010000017">
    <property type="protein sequence ID" value="MBN2964779.1"/>
    <property type="molecule type" value="Genomic_DNA"/>
</dbReference>
<reference evidence="1 2" key="3">
    <citation type="submission" date="2021-02" db="EMBL/GenBank/DDBJ databases">
        <authorList>
            <person name="Merkel A.Y."/>
        </authorList>
    </citation>
    <scope>NUCLEOTIDE SEQUENCE [LARGE SCALE GENOMIC DNA]</scope>
    <source>
        <strain evidence="1 2">T05b</strain>
    </source>
</reference>
<evidence type="ECO:0000313" key="2">
    <source>
        <dbReference type="Proteomes" id="UP000703590"/>
    </source>
</evidence>
<gene>
    <name evidence="1" type="ORF">JWV37_08295</name>
</gene>
<reference evidence="2" key="2">
    <citation type="submission" date="2021-02" db="EMBL/GenBank/DDBJ databases">
        <title>Sulfurospirillum tamanensis sp. nov.</title>
        <authorList>
            <person name="Merkel A.Y."/>
        </authorList>
    </citation>
    <scope>NUCLEOTIDE SEQUENCE [LARGE SCALE GENOMIC DNA]</scope>
    <source>
        <strain evidence="2">T05b</strain>
    </source>
</reference>
<name>A0ABS2WUB4_9BACT</name>
<organism evidence="1 2">
    <name type="scientific">Sulfurospirillum tamanense</name>
    <dbReference type="NCBI Taxonomy" id="2813362"/>
    <lineage>
        <taxon>Bacteria</taxon>
        <taxon>Pseudomonadati</taxon>
        <taxon>Campylobacterota</taxon>
        <taxon>Epsilonproteobacteria</taxon>
        <taxon>Campylobacterales</taxon>
        <taxon>Sulfurospirillaceae</taxon>
        <taxon>Sulfurospirillum</taxon>
    </lineage>
</organism>
<dbReference type="RefSeq" id="WP_205459328.1">
    <property type="nucleotide sequence ID" value="NZ_JAFHKK010000017.1"/>
</dbReference>
<protein>
    <recommendedName>
        <fullName evidence="3">PAS domain-containing protein</fullName>
    </recommendedName>
</protein>
<sequence>MQFLEKWIEHDYNPFIIFDANGKVKSLNQEAQYLLGEVSTKEIFDIAGAYAAITYGFKTTILDLEFGSYRFYGITVGYESEEEIGVKLYKYATQKFSTIAEYGEPVNIYTLLDLCISATSTGQNTQFKKEFDPTFPDLRLQIDGFTKLLNKTYASFQHAPKITTKLSLKTGEHIRFKEKKYPIFTILVEGEGRDRRFELDAQAIAKTINCIVHFKEEQIIITSPLISA</sequence>
<reference evidence="1 2" key="1">
    <citation type="submission" date="2021-02" db="EMBL/GenBank/DDBJ databases">
        <title>Sulfurospirillum tamanensis sp. nov.</title>
        <authorList>
            <person name="Frolova A."/>
            <person name="Merkel A."/>
            <person name="Slobodkin A."/>
        </authorList>
    </citation>
    <scope>NUCLEOTIDE SEQUENCE [LARGE SCALE GENOMIC DNA]</scope>
    <source>
        <strain evidence="1 2">T05b</strain>
    </source>
</reference>
<dbReference type="Proteomes" id="UP000703590">
    <property type="component" value="Unassembled WGS sequence"/>
</dbReference>